<dbReference type="Proteomes" id="UP000677349">
    <property type="component" value="Segment"/>
</dbReference>
<organism evidence="2 3">
    <name type="scientific">ssRNA phage SRR5466725_21</name>
    <dbReference type="NCBI Taxonomy" id="2786420"/>
    <lineage>
        <taxon>Viruses</taxon>
        <taxon>Riboviria</taxon>
        <taxon>Orthornavirae</taxon>
        <taxon>Lenarviricota</taxon>
        <taxon>Leviviricetes</taxon>
        <taxon>Timlovirales</taxon>
        <taxon>Steitzviridae</taxon>
        <taxon>Fluruvirus</taxon>
        <taxon>Fluruvirus limivicinum</taxon>
    </lineage>
</organism>
<gene>
    <name evidence="2" type="primary">SRR5466725_21_1</name>
</gene>
<dbReference type="EMBL" id="BK014091">
    <property type="protein sequence ID" value="DAD52392.1"/>
    <property type="molecule type" value="Genomic_RNA"/>
</dbReference>
<name>A0A8S5L3X5_9VIRU</name>
<accession>A0A8S5L3X5</accession>
<evidence type="ECO:0000313" key="3">
    <source>
        <dbReference type="Proteomes" id="UP000677349"/>
    </source>
</evidence>
<evidence type="ECO:0000256" key="1">
    <source>
        <dbReference type="SAM" id="MobiDB-lite"/>
    </source>
</evidence>
<dbReference type="RefSeq" id="YP_010771470.1">
    <property type="nucleotide sequence ID" value="NC_074577.1"/>
</dbReference>
<dbReference type="GeneID" id="80401182"/>
<feature type="region of interest" description="Disordered" evidence="1">
    <location>
        <begin position="132"/>
        <end position="157"/>
    </location>
</feature>
<evidence type="ECO:0000313" key="2">
    <source>
        <dbReference type="EMBL" id="DAD52392.1"/>
    </source>
</evidence>
<proteinExistence type="predicted"/>
<protein>
    <submittedName>
        <fullName evidence="2">Maturation protein</fullName>
    </submittedName>
</protein>
<dbReference type="KEGG" id="vg:80401182"/>
<keyword evidence="3" id="KW-1185">Reference proteome</keyword>
<reference evidence="2" key="1">
    <citation type="submission" date="2020-09" db="EMBL/GenBank/DDBJ databases">
        <title>Leviviricetes taxonomy.</title>
        <authorList>
            <person name="Stockdale S.R."/>
            <person name="Callanan J."/>
            <person name="Adriaenssens E.M."/>
            <person name="Kuhn J.H."/>
            <person name="Rumnieks J."/>
            <person name="Shkoporov A."/>
            <person name="Draper L.A."/>
            <person name="Ross P."/>
            <person name="Hill C."/>
        </authorList>
    </citation>
    <scope>NUCLEOTIDE SEQUENCE</scope>
</reference>
<sequence>MARRRPERERPIAGPIESSRWRRKASENLTRTGYTLYGEDLYRQRARDLMTQSSGIERYVIGIMGPNLFGSLAMAIDPLKRFYNTQNVVATLLDGDKIVRSRRINTTKGAARTQHWKEVRLYSGYKNNPEGGVFSYQRTGPDRTETTGTVNRGAQPPLYGVINDTTRTSRPEHKTQGEFELFVPKLVSPSRSVGWQTKDYVATNKVGSGLQRIDDLNFTYVRLEGPEFTISQGNIDLYLTQIRARAIATMQKHAPAMMAKSHPNRRNFDLFYQISELRDLKQTLQGTLEIWLTVERTLGINLFRSLMRSDLEWRNADVIRLFESKLGARYGFQSKPLETIDVAAGRAFLTFKFGWESMQRAIMDFLPSPKKTAREINYLVSRIGRDTSFRKTKKFQDEEVILPAMTTGLIHNEGILDSTVRKSGLRHVELRLVCNYTVKFPELDLPRLRKELYLHKLGAYPTPSDIYNLIPWTWLADWFLGAGDYLSLLETMSSNPSVVNYGFITYREDTELTATIRGNLKTNVTRRTDGVVQTYARMREYQHDGRLKLSYQLRMSLPRLLSSVKTYWDEDPSLSQAAIMSALVASRSGHRRTS</sequence>